<evidence type="ECO:0000313" key="7">
    <source>
        <dbReference type="EMBL" id="JAU63599.1"/>
    </source>
</evidence>
<reference evidence="7" key="1">
    <citation type="submission" date="2016-07" db="EMBL/GenBank/DDBJ databases">
        <title>De novo transcriptome assembly of four accessions of the metal hyperaccumulator plant Noccaea caerulescens.</title>
        <authorList>
            <person name="Blande D."/>
            <person name="Halimaa P."/>
            <person name="Tervahauta A.I."/>
            <person name="Aarts M.G."/>
            <person name="Karenlampi S.O."/>
        </authorList>
    </citation>
    <scope>NUCLEOTIDE SEQUENCE</scope>
</reference>
<keyword evidence="4 5" id="KW-0472">Membrane</keyword>
<gene>
    <name evidence="7" type="ORF">LE_TR17292_c0_g1_i1_g.56033</name>
</gene>
<feature type="transmembrane region" description="Helical" evidence="5">
    <location>
        <begin position="113"/>
        <end position="133"/>
    </location>
</feature>
<evidence type="ECO:0000259" key="6">
    <source>
        <dbReference type="Pfam" id="PF06813"/>
    </source>
</evidence>
<dbReference type="EMBL" id="GEVL01013742">
    <property type="protein sequence ID" value="JAU63599.1"/>
    <property type="molecule type" value="Transcribed_RNA"/>
</dbReference>
<name>A0A1J3H5M4_NOCCA</name>
<dbReference type="GO" id="GO:0016020">
    <property type="term" value="C:membrane"/>
    <property type="evidence" value="ECO:0007669"/>
    <property type="project" value="UniProtKB-SubCell"/>
</dbReference>
<comment type="subcellular location">
    <subcellularLocation>
        <location evidence="1">Membrane</location>
        <topology evidence="1">Multi-pass membrane protein</topology>
    </subcellularLocation>
</comment>
<evidence type="ECO:0000256" key="3">
    <source>
        <dbReference type="ARBA" id="ARBA00022989"/>
    </source>
</evidence>
<sequence length="199" mass="21510">MWASVTGLIKQPPVPVMCLFMLIASQSLTFLNTANVVSSLENFADYGGTAVGIMKGSVGVSGAMLIQLYETICPGDPKTFILLLAIVPSLLSVLVMPLVRIYETSTVDEKKHLDGLSALSLVIAPYLMIIIILKSTFGLPSWANTVTLAILLVLLSSPLVIAIRAHRDNIEKPSSPAYSPLLDNLEVLCFCKKFFQAKL</sequence>
<dbReference type="InterPro" id="IPR010658">
    <property type="entry name" value="Nodulin-like"/>
</dbReference>
<feature type="transmembrane region" description="Helical" evidence="5">
    <location>
        <begin position="43"/>
        <end position="68"/>
    </location>
</feature>
<dbReference type="AlphaFoldDB" id="A0A1J3H5M4"/>
<feature type="transmembrane region" description="Helical" evidence="5">
    <location>
        <begin position="145"/>
        <end position="163"/>
    </location>
</feature>
<dbReference type="Pfam" id="PF06813">
    <property type="entry name" value="Nodulin-like"/>
    <property type="match status" value="1"/>
</dbReference>
<evidence type="ECO:0000256" key="1">
    <source>
        <dbReference type="ARBA" id="ARBA00004141"/>
    </source>
</evidence>
<dbReference type="PANTHER" id="PTHR21576:SF118">
    <property type="entry name" value="NODULIN-LIKE DOMAIN-CONTAINING PROTEIN"/>
    <property type="match status" value="1"/>
</dbReference>
<organism evidence="7">
    <name type="scientific">Noccaea caerulescens</name>
    <name type="common">Alpine penny-cress</name>
    <name type="synonym">Thlaspi caerulescens</name>
    <dbReference type="NCBI Taxonomy" id="107243"/>
    <lineage>
        <taxon>Eukaryota</taxon>
        <taxon>Viridiplantae</taxon>
        <taxon>Streptophyta</taxon>
        <taxon>Embryophyta</taxon>
        <taxon>Tracheophyta</taxon>
        <taxon>Spermatophyta</taxon>
        <taxon>Magnoliopsida</taxon>
        <taxon>eudicotyledons</taxon>
        <taxon>Gunneridae</taxon>
        <taxon>Pentapetalae</taxon>
        <taxon>rosids</taxon>
        <taxon>malvids</taxon>
        <taxon>Brassicales</taxon>
        <taxon>Brassicaceae</taxon>
        <taxon>Coluteocarpeae</taxon>
        <taxon>Noccaea</taxon>
    </lineage>
</organism>
<protein>
    <recommendedName>
        <fullName evidence="6">Nodulin-like domain-containing protein</fullName>
    </recommendedName>
</protein>
<proteinExistence type="predicted"/>
<feature type="transmembrane region" description="Helical" evidence="5">
    <location>
        <begin position="80"/>
        <end position="101"/>
    </location>
</feature>
<evidence type="ECO:0000256" key="2">
    <source>
        <dbReference type="ARBA" id="ARBA00022692"/>
    </source>
</evidence>
<evidence type="ECO:0000256" key="5">
    <source>
        <dbReference type="SAM" id="Phobius"/>
    </source>
</evidence>
<evidence type="ECO:0000256" key="4">
    <source>
        <dbReference type="ARBA" id="ARBA00023136"/>
    </source>
</evidence>
<feature type="domain" description="Nodulin-like" evidence="6">
    <location>
        <begin position="1"/>
        <end position="163"/>
    </location>
</feature>
<keyword evidence="2 5" id="KW-0812">Transmembrane</keyword>
<keyword evidence="3 5" id="KW-1133">Transmembrane helix</keyword>
<accession>A0A1J3H5M4</accession>
<feature type="transmembrane region" description="Helical" evidence="5">
    <location>
        <begin position="12"/>
        <end position="31"/>
    </location>
</feature>
<dbReference type="PANTHER" id="PTHR21576">
    <property type="entry name" value="UNCHARACTERIZED NODULIN-LIKE PROTEIN"/>
    <property type="match status" value="1"/>
</dbReference>